<sequence>MILQFSLSRKKRFQKQMGRVRMPHNQHTYGTIYNNKS</sequence>
<organism evidence="1">
    <name type="scientific">Lepeophtheirus salmonis</name>
    <name type="common">Salmon louse</name>
    <name type="synonym">Caligus salmonis</name>
    <dbReference type="NCBI Taxonomy" id="72036"/>
    <lineage>
        <taxon>Eukaryota</taxon>
        <taxon>Metazoa</taxon>
        <taxon>Ecdysozoa</taxon>
        <taxon>Arthropoda</taxon>
        <taxon>Crustacea</taxon>
        <taxon>Multicrustacea</taxon>
        <taxon>Hexanauplia</taxon>
        <taxon>Copepoda</taxon>
        <taxon>Siphonostomatoida</taxon>
        <taxon>Caligidae</taxon>
        <taxon>Lepeophtheirus</taxon>
    </lineage>
</organism>
<accession>A0A0K2VIN8</accession>
<evidence type="ECO:0000313" key="1">
    <source>
        <dbReference type="EMBL" id="CDW50328.1"/>
    </source>
</evidence>
<dbReference type="AlphaFoldDB" id="A0A0K2VIN8"/>
<proteinExistence type="predicted"/>
<dbReference type="EMBL" id="HACA01032967">
    <property type="protein sequence ID" value="CDW50328.1"/>
    <property type="molecule type" value="Transcribed_RNA"/>
</dbReference>
<protein>
    <submittedName>
        <fullName evidence="1">Uncharacterized protein</fullName>
    </submittedName>
</protein>
<reference evidence="1" key="1">
    <citation type="submission" date="2014-05" db="EMBL/GenBank/DDBJ databases">
        <authorList>
            <person name="Chronopoulou M."/>
        </authorList>
    </citation>
    <scope>NUCLEOTIDE SEQUENCE</scope>
    <source>
        <tissue evidence="1">Whole organism</tissue>
    </source>
</reference>
<name>A0A0K2VIN8_LEPSM</name>